<dbReference type="PROSITE" id="PS00237">
    <property type="entry name" value="G_PROTEIN_RECEP_F1_1"/>
    <property type="match status" value="1"/>
</dbReference>
<evidence type="ECO:0000256" key="3">
    <source>
        <dbReference type="ARBA" id="ARBA00022989"/>
    </source>
</evidence>
<feature type="transmembrane region" description="Helical" evidence="9">
    <location>
        <begin position="61"/>
        <end position="80"/>
    </location>
</feature>
<keyword evidence="12" id="KW-1185">Reference proteome</keyword>
<reference evidence="11" key="1">
    <citation type="submission" date="2025-08" db="UniProtKB">
        <authorList>
            <consortium name="Ensembl"/>
        </authorList>
    </citation>
    <scope>IDENTIFICATION</scope>
</reference>
<keyword evidence="3 9" id="KW-1133">Transmembrane helix</keyword>
<feature type="transmembrane region" description="Helical" evidence="9">
    <location>
        <begin position="100"/>
        <end position="124"/>
    </location>
</feature>
<dbReference type="PRINTS" id="PR00245">
    <property type="entry name" value="OLFACTORYR"/>
</dbReference>
<dbReference type="Proteomes" id="UP000694392">
    <property type="component" value="Unplaced"/>
</dbReference>
<dbReference type="Ensembl" id="ENSSPUT00000026191.1">
    <property type="protein sequence ID" value="ENSSPUP00000024543.1"/>
    <property type="gene ID" value="ENSSPUG00000018801.1"/>
</dbReference>
<keyword evidence="4 8" id="KW-0297">G-protein coupled receptor</keyword>
<dbReference type="InterPro" id="IPR000276">
    <property type="entry name" value="GPCR_Rhodpsn"/>
</dbReference>
<comment type="subcellular location">
    <subcellularLocation>
        <location evidence="9">Cell membrane</location>
        <topology evidence="9">Multi-pass membrane protein</topology>
    </subcellularLocation>
    <subcellularLocation>
        <location evidence="1">Membrane</location>
        <topology evidence="1">Multi-pass membrane protein</topology>
    </subcellularLocation>
</comment>
<feature type="transmembrane region" description="Helical" evidence="9">
    <location>
        <begin position="274"/>
        <end position="293"/>
    </location>
</feature>
<feature type="domain" description="G-protein coupled receptors family 1 profile" evidence="10">
    <location>
        <begin position="42"/>
        <end position="291"/>
    </location>
</feature>
<dbReference type="InterPro" id="IPR017452">
    <property type="entry name" value="GPCR_Rhodpsn_7TM"/>
</dbReference>
<dbReference type="PRINTS" id="PR00237">
    <property type="entry name" value="GPCRRHODOPSN"/>
</dbReference>
<name>A0A8D0LCW0_SPHPU</name>
<dbReference type="OMA" id="FGNIWIF"/>
<keyword evidence="9" id="KW-0552">Olfaction</keyword>
<keyword evidence="5 9" id="KW-0472">Membrane</keyword>
<dbReference type="CDD" id="cd15410">
    <property type="entry name" value="7tmA_OR5D-like"/>
    <property type="match status" value="1"/>
</dbReference>
<dbReference type="AlphaFoldDB" id="A0A8D0LCW0"/>
<dbReference type="Pfam" id="PF13853">
    <property type="entry name" value="7tm_4"/>
    <property type="match status" value="1"/>
</dbReference>
<dbReference type="GeneTree" id="ENSGT01140000282514"/>
<evidence type="ECO:0000256" key="9">
    <source>
        <dbReference type="RuleBase" id="RU363047"/>
    </source>
</evidence>
<dbReference type="PROSITE" id="PS50262">
    <property type="entry name" value="G_PROTEIN_RECEP_F1_2"/>
    <property type="match status" value="1"/>
</dbReference>
<feature type="transmembrane region" description="Helical" evidence="9">
    <location>
        <begin position="145"/>
        <end position="169"/>
    </location>
</feature>
<keyword evidence="9" id="KW-0716">Sensory transduction</keyword>
<dbReference type="InterPro" id="IPR000725">
    <property type="entry name" value="Olfact_rcpt"/>
</dbReference>
<dbReference type="GO" id="GO:0004984">
    <property type="term" value="F:olfactory receptor activity"/>
    <property type="evidence" value="ECO:0007669"/>
    <property type="project" value="InterPro"/>
</dbReference>
<keyword evidence="9" id="KW-1003">Cell membrane</keyword>
<evidence type="ECO:0000256" key="6">
    <source>
        <dbReference type="ARBA" id="ARBA00023170"/>
    </source>
</evidence>
<evidence type="ECO:0000256" key="1">
    <source>
        <dbReference type="ARBA" id="ARBA00004141"/>
    </source>
</evidence>
<evidence type="ECO:0000313" key="12">
    <source>
        <dbReference type="Proteomes" id="UP000694392"/>
    </source>
</evidence>
<comment type="similarity">
    <text evidence="8">Belongs to the G-protein coupled receptor 1 family.</text>
</comment>
<dbReference type="Gene3D" id="1.20.1070.10">
    <property type="entry name" value="Rhodopsin 7-helix transmembrane proteins"/>
    <property type="match status" value="1"/>
</dbReference>
<keyword evidence="2 8" id="KW-0812">Transmembrane</keyword>
<feature type="transmembrane region" description="Helical" evidence="9">
    <location>
        <begin position="245"/>
        <end position="262"/>
    </location>
</feature>
<evidence type="ECO:0000313" key="11">
    <source>
        <dbReference type="Ensembl" id="ENSSPUP00000024543.1"/>
    </source>
</evidence>
<protein>
    <recommendedName>
        <fullName evidence="9">Olfactory receptor</fullName>
    </recommendedName>
</protein>
<evidence type="ECO:0000256" key="2">
    <source>
        <dbReference type="ARBA" id="ARBA00022692"/>
    </source>
</evidence>
<dbReference type="GO" id="GO:0005886">
    <property type="term" value="C:plasma membrane"/>
    <property type="evidence" value="ECO:0007669"/>
    <property type="project" value="UniProtKB-SubCell"/>
</dbReference>
<organism evidence="11 12">
    <name type="scientific">Sphenodon punctatus</name>
    <name type="common">Tuatara</name>
    <name type="synonym">Hatteria punctata</name>
    <dbReference type="NCBI Taxonomy" id="8508"/>
    <lineage>
        <taxon>Eukaryota</taxon>
        <taxon>Metazoa</taxon>
        <taxon>Chordata</taxon>
        <taxon>Craniata</taxon>
        <taxon>Vertebrata</taxon>
        <taxon>Euteleostomi</taxon>
        <taxon>Lepidosauria</taxon>
        <taxon>Sphenodontia</taxon>
        <taxon>Sphenodontidae</taxon>
        <taxon>Sphenodon</taxon>
    </lineage>
</organism>
<feature type="transmembrane region" description="Helical" evidence="9">
    <location>
        <begin position="26"/>
        <end position="49"/>
    </location>
</feature>
<sequence>MMRGPEVRGITEFILLGFTDHPHLQLTLFTVFLLIYVITMVWNLGMIVLIRIEPQLHTPMYFFLGNLSLVDLCYSSAISPKMLVDLLSENGRISYNACAIQLYIFASCADVDCVLLAVMAYDRYVAVCNPLLYTVTMSQRLCKQLVAGAYIIGIIDSLIHTCCAFRLSFCGSNVINHFFCDLPPLLELSCSDTHVNEIVLFAFVGCIVASSIVIVLFSYAYILVTILRMHCAAGRRKAFSTCTSHLMAFGIFHGTIIFMYFRHRSSYSMDQDKWTSLFYTVVIPMLNPLIYSLRNKDVKDALKKALSRIIGFLRE</sequence>
<evidence type="ECO:0000256" key="4">
    <source>
        <dbReference type="ARBA" id="ARBA00023040"/>
    </source>
</evidence>
<accession>A0A8D0LCW0</accession>
<proteinExistence type="inferred from homology"/>
<keyword evidence="7 8" id="KW-0807">Transducer</keyword>
<evidence type="ECO:0000256" key="7">
    <source>
        <dbReference type="ARBA" id="ARBA00023224"/>
    </source>
</evidence>
<evidence type="ECO:0000256" key="8">
    <source>
        <dbReference type="RuleBase" id="RU000688"/>
    </source>
</evidence>
<keyword evidence="6 8" id="KW-0675">Receptor</keyword>
<evidence type="ECO:0000256" key="5">
    <source>
        <dbReference type="ARBA" id="ARBA00023136"/>
    </source>
</evidence>
<evidence type="ECO:0000259" key="10">
    <source>
        <dbReference type="PROSITE" id="PS50262"/>
    </source>
</evidence>
<feature type="transmembrane region" description="Helical" evidence="9">
    <location>
        <begin position="198"/>
        <end position="224"/>
    </location>
</feature>
<dbReference type="PANTHER" id="PTHR48018">
    <property type="entry name" value="OLFACTORY RECEPTOR"/>
    <property type="match status" value="1"/>
</dbReference>
<dbReference type="SUPFAM" id="SSF81321">
    <property type="entry name" value="Family A G protein-coupled receptor-like"/>
    <property type="match status" value="1"/>
</dbReference>
<dbReference type="GO" id="GO:0004930">
    <property type="term" value="F:G protein-coupled receptor activity"/>
    <property type="evidence" value="ECO:0007669"/>
    <property type="project" value="UniProtKB-KW"/>
</dbReference>
<reference evidence="11" key="2">
    <citation type="submission" date="2025-09" db="UniProtKB">
        <authorList>
            <consortium name="Ensembl"/>
        </authorList>
    </citation>
    <scope>IDENTIFICATION</scope>
</reference>